<evidence type="ECO:0000256" key="5">
    <source>
        <dbReference type="ARBA" id="ARBA00037900"/>
    </source>
</evidence>
<evidence type="ECO:0000313" key="10">
    <source>
        <dbReference type="Proteomes" id="UP001597294"/>
    </source>
</evidence>
<dbReference type="Pfam" id="PF00857">
    <property type="entry name" value="Isochorismatase"/>
    <property type="match status" value="1"/>
</dbReference>
<dbReference type="InterPro" id="IPR036380">
    <property type="entry name" value="Isochorismatase-like_sf"/>
</dbReference>
<evidence type="ECO:0000256" key="4">
    <source>
        <dbReference type="ARBA" id="ARBA00022801"/>
    </source>
</evidence>
<comment type="pathway">
    <text evidence="5">Cofactor biosynthesis; nicotinate biosynthesis; nicotinate from nicotinamide: step 1/1.</text>
</comment>
<evidence type="ECO:0000259" key="8">
    <source>
        <dbReference type="Pfam" id="PF00857"/>
    </source>
</evidence>
<name>A0ABW5BI28_9PROT</name>
<accession>A0ABW5BI28</accession>
<keyword evidence="2" id="KW-0662">Pyridine nucleotide biosynthesis</keyword>
<dbReference type="CDD" id="cd01011">
    <property type="entry name" value="nicotinamidase"/>
    <property type="match status" value="1"/>
</dbReference>
<proteinExistence type="inferred from homology"/>
<evidence type="ECO:0000256" key="2">
    <source>
        <dbReference type="ARBA" id="ARBA00022642"/>
    </source>
</evidence>
<keyword evidence="3" id="KW-0479">Metal-binding</keyword>
<dbReference type="InterPro" id="IPR000868">
    <property type="entry name" value="Isochorismatase-like_dom"/>
</dbReference>
<dbReference type="GO" id="GO:0008936">
    <property type="term" value="F:nicotinamidase activity"/>
    <property type="evidence" value="ECO:0007669"/>
    <property type="project" value="UniProtKB-EC"/>
</dbReference>
<dbReference type="SUPFAM" id="SSF52499">
    <property type="entry name" value="Isochorismatase-like hydrolases"/>
    <property type="match status" value="1"/>
</dbReference>
<gene>
    <name evidence="9" type="primary">pncA</name>
    <name evidence="9" type="ORF">ACFSKO_05570</name>
</gene>
<dbReference type="PANTHER" id="PTHR11080:SF2">
    <property type="entry name" value="LD05707P"/>
    <property type="match status" value="1"/>
</dbReference>
<reference evidence="10" key="1">
    <citation type="journal article" date="2019" name="Int. J. Syst. Evol. Microbiol.">
        <title>The Global Catalogue of Microorganisms (GCM) 10K type strain sequencing project: providing services to taxonomists for standard genome sequencing and annotation.</title>
        <authorList>
            <consortium name="The Broad Institute Genomics Platform"/>
            <consortium name="The Broad Institute Genome Sequencing Center for Infectious Disease"/>
            <person name="Wu L."/>
            <person name="Ma J."/>
        </authorList>
    </citation>
    <scope>NUCLEOTIDE SEQUENCE [LARGE SCALE GENOMIC DNA]</scope>
    <source>
        <strain evidence="10">CGMCC 4.7192</strain>
    </source>
</reference>
<dbReference type="EMBL" id="JBHUII010000001">
    <property type="protein sequence ID" value="MFD2205065.1"/>
    <property type="molecule type" value="Genomic_DNA"/>
</dbReference>
<comment type="similarity">
    <text evidence="1">Belongs to the isochorismatase family.</text>
</comment>
<feature type="domain" description="Isochorismatase-like" evidence="8">
    <location>
        <begin position="12"/>
        <end position="210"/>
    </location>
</feature>
<dbReference type="PANTHER" id="PTHR11080">
    <property type="entry name" value="PYRAZINAMIDASE/NICOTINAMIDASE"/>
    <property type="match status" value="1"/>
</dbReference>
<dbReference type="InterPro" id="IPR052347">
    <property type="entry name" value="Isochorismatase_Nicotinamidase"/>
</dbReference>
<keyword evidence="10" id="KW-1185">Reference proteome</keyword>
<organism evidence="9 10">
    <name type="scientific">Kiloniella antarctica</name>
    <dbReference type="NCBI Taxonomy" id="1550907"/>
    <lineage>
        <taxon>Bacteria</taxon>
        <taxon>Pseudomonadati</taxon>
        <taxon>Pseudomonadota</taxon>
        <taxon>Alphaproteobacteria</taxon>
        <taxon>Rhodospirillales</taxon>
        <taxon>Kiloniellaceae</taxon>
        <taxon>Kiloniella</taxon>
    </lineage>
</organism>
<dbReference type="Proteomes" id="UP001597294">
    <property type="component" value="Unassembled WGS sequence"/>
</dbReference>
<dbReference type="Gene3D" id="3.40.50.850">
    <property type="entry name" value="Isochorismatase-like"/>
    <property type="match status" value="1"/>
</dbReference>
<dbReference type="RefSeq" id="WP_380249250.1">
    <property type="nucleotide sequence ID" value="NZ_JBHUII010000001.1"/>
</dbReference>
<dbReference type="NCBIfam" id="NF008623">
    <property type="entry name" value="PRK11609.1"/>
    <property type="match status" value="1"/>
</dbReference>
<sequence length="211" mass="23415">MSHSLELTSTDILLVVDVQNDFCDGGTLAVPNGDQVVPVINGLIDCFHHSIATQDWHPADHQSFASSHENQEPFSTTELSYGSQILWPDHCIQGETGSGFHKDLDQDSLELIIRKGFRKEIDSYSAFFENDKSTKTGLAGYLQNRGIKRIFLCGLATDFCVYYSAIDAIKQGFETFVIADACRAIDMDDSLARAMTHMREVGVEIISSDEL</sequence>
<dbReference type="EC" id="3.5.1.19" evidence="6"/>
<comment type="caution">
    <text evidence="9">The sequence shown here is derived from an EMBL/GenBank/DDBJ whole genome shotgun (WGS) entry which is preliminary data.</text>
</comment>
<evidence type="ECO:0000256" key="3">
    <source>
        <dbReference type="ARBA" id="ARBA00022723"/>
    </source>
</evidence>
<evidence type="ECO:0000313" key="9">
    <source>
        <dbReference type="EMBL" id="MFD2205065.1"/>
    </source>
</evidence>
<evidence type="ECO:0000256" key="1">
    <source>
        <dbReference type="ARBA" id="ARBA00006336"/>
    </source>
</evidence>
<protein>
    <recommendedName>
        <fullName evidence="6">nicotinamidase</fullName>
        <ecNumber evidence="6">3.5.1.19</ecNumber>
    </recommendedName>
    <alternativeName>
        <fullName evidence="7">Nicotinamide deamidase</fullName>
    </alternativeName>
</protein>
<keyword evidence="4 9" id="KW-0378">Hydrolase</keyword>
<evidence type="ECO:0000256" key="7">
    <source>
        <dbReference type="ARBA" id="ARBA00043224"/>
    </source>
</evidence>
<evidence type="ECO:0000256" key="6">
    <source>
        <dbReference type="ARBA" id="ARBA00039017"/>
    </source>
</evidence>